<reference evidence="2 3" key="1">
    <citation type="journal article" date="2018" name="Cell">
        <title>The Chara Genome: Secondary Complexity and Implications for Plant Terrestrialization.</title>
        <authorList>
            <person name="Nishiyama T."/>
            <person name="Sakayama H."/>
            <person name="Vries J.D."/>
            <person name="Buschmann H."/>
            <person name="Saint-Marcoux D."/>
            <person name="Ullrich K.K."/>
            <person name="Haas F.B."/>
            <person name="Vanderstraeten L."/>
            <person name="Becker D."/>
            <person name="Lang D."/>
            <person name="Vosolsobe S."/>
            <person name="Rombauts S."/>
            <person name="Wilhelmsson P.K.I."/>
            <person name="Janitza P."/>
            <person name="Kern R."/>
            <person name="Heyl A."/>
            <person name="Rumpler F."/>
            <person name="Villalobos L.I.A.C."/>
            <person name="Clay J.M."/>
            <person name="Skokan R."/>
            <person name="Toyoda A."/>
            <person name="Suzuki Y."/>
            <person name="Kagoshima H."/>
            <person name="Schijlen E."/>
            <person name="Tajeshwar N."/>
            <person name="Catarino B."/>
            <person name="Hetherington A.J."/>
            <person name="Saltykova A."/>
            <person name="Bonnot C."/>
            <person name="Breuninger H."/>
            <person name="Symeonidi A."/>
            <person name="Radhakrishnan G.V."/>
            <person name="Van Nieuwerburgh F."/>
            <person name="Deforce D."/>
            <person name="Chang C."/>
            <person name="Karol K.G."/>
            <person name="Hedrich R."/>
            <person name="Ulvskov P."/>
            <person name="Glockner G."/>
            <person name="Delwiche C.F."/>
            <person name="Petrasek J."/>
            <person name="Van de Peer Y."/>
            <person name="Friml J."/>
            <person name="Beilby M."/>
            <person name="Dolan L."/>
            <person name="Kohara Y."/>
            <person name="Sugano S."/>
            <person name="Fujiyama A."/>
            <person name="Delaux P.-M."/>
            <person name="Quint M."/>
            <person name="TheiBen G."/>
            <person name="Hagemann M."/>
            <person name="Harholt J."/>
            <person name="Dunand C."/>
            <person name="Zachgo S."/>
            <person name="Langdale J."/>
            <person name="Maumus F."/>
            <person name="Straeten D.V.D."/>
            <person name="Gould S.B."/>
            <person name="Rensing S.A."/>
        </authorList>
    </citation>
    <scope>NUCLEOTIDE SEQUENCE [LARGE SCALE GENOMIC DNA]</scope>
    <source>
        <strain evidence="2 3">S276</strain>
    </source>
</reference>
<accession>A0A388JQN1</accession>
<keyword evidence="3" id="KW-1185">Reference proteome</keyword>
<dbReference type="Proteomes" id="UP000265515">
    <property type="component" value="Unassembled WGS sequence"/>
</dbReference>
<evidence type="ECO:0000313" key="3">
    <source>
        <dbReference type="Proteomes" id="UP000265515"/>
    </source>
</evidence>
<comment type="caution">
    <text evidence="2">The sequence shown here is derived from an EMBL/GenBank/DDBJ whole genome shotgun (WGS) entry which is preliminary data.</text>
</comment>
<dbReference type="AlphaFoldDB" id="A0A388JQN1"/>
<name>A0A388JQN1_CHABU</name>
<proteinExistence type="predicted"/>
<evidence type="ECO:0000313" key="2">
    <source>
        <dbReference type="EMBL" id="GBG60126.1"/>
    </source>
</evidence>
<dbReference type="Gramene" id="GBG60126">
    <property type="protein sequence ID" value="GBG60126"/>
    <property type="gene ID" value="CBR_g3370"/>
</dbReference>
<gene>
    <name evidence="2" type="ORF">CBR_g3370</name>
</gene>
<organism evidence="2 3">
    <name type="scientific">Chara braunii</name>
    <name type="common">Braun's stonewort</name>
    <dbReference type="NCBI Taxonomy" id="69332"/>
    <lineage>
        <taxon>Eukaryota</taxon>
        <taxon>Viridiplantae</taxon>
        <taxon>Streptophyta</taxon>
        <taxon>Charophyceae</taxon>
        <taxon>Charales</taxon>
        <taxon>Characeae</taxon>
        <taxon>Chara</taxon>
    </lineage>
</organism>
<evidence type="ECO:0000256" key="1">
    <source>
        <dbReference type="SAM" id="MobiDB-lite"/>
    </source>
</evidence>
<feature type="region of interest" description="Disordered" evidence="1">
    <location>
        <begin position="102"/>
        <end position="122"/>
    </location>
</feature>
<protein>
    <submittedName>
        <fullName evidence="2">Uncharacterized protein</fullName>
    </submittedName>
</protein>
<sequence>MTSKEHPTLVSEAQVRSALGRLQRTWTERTGNRVIEGNSTGDVCTVYSAQLRWRVQLRDSARDDRGSFARRSRGCSANGERAPGVRSDLAWLTSELVGELKREGSHSGGRGEPLGRVPVGGVPGFHRPRRNLSLSSVGGDQRECMLAEGGIFVWHARSTPLSFGALCGDEDPDWLVGWGISMLNAGKRGLVWIGGEKGAWKVSAAPIGFRTRWDNGL</sequence>
<dbReference type="EMBL" id="BFEA01000009">
    <property type="protein sequence ID" value="GBG60126.1"/>
    <property type="molecule type" value="Genomic_DNA"/>
</dbReference>